<name>A0A841HSW7_9GAMM</name>
<dbReference type="InterPro" id="IPR036866">
    <property type="entry name" value="RibonucZ/Hydroxyglut_hydro"/>
</dbReference>
<comment type="caution">
    <text evidence="1">The sequence shown here is derived from an EMBL/GenBank/DDBJ whole genome shotgun (WGS) entry which is preliminary data.</text>
</comment>
<protein>
    <submittedName>
        <fullName evidence="1">Glyoxylase-like metal-dependent hydrolase (Beta-lactamase superfamily II)</fullName>
    </submittedName>
</protein>
<dbReference type="AlphaFoldDB" id="A0A841HSW7"/>
<dbReference type="EMBL" id="JACHHZ010000008">
    <property type="protein sequence ID" value="MBB6096491.1"/>
    <property type="molecule type" value="Genomic_DNA"/>
</dbReference>
<keyword evidence="2" id="KW-1185">Reference proteome</keyword>
<keyword evidence="1" id="KW-0378">Hydrolase</keyword>
<dbReference type="Gene3D" id="3.60.15.10">
    <property type="entry name" value="Ribonuclease Z/Hydroxyacylglutathione hydrolase-like"/>
    <property type="match status" value="1"/>
</dbReference>
<organism evidence="1 2">
    <name type="scientific">Povalibacter uvarum</name>
    <dbReference type="NCBI Taxonomy" id="732238"/>
    <lineage>
        <taxon>Bacteria</taxon>
        <taxon>Pseudomonadati</taxon>
        <taxon>Pseudomonadota</taxon>
        <taxon>Gammaproteobacteria</taxon>
        <taxon>Steroidobacterales</taxon>
        <taxon>Steroidobacteraceae</taxon>
        <taxon>Povalibacter</taxon>
    </lineage>
</organism>
<reference evidence="1 2" key="1">
    <citation type="submission" date="2020-08" db="EMBL/GenBank/DDBJ databases">
        <title>Genomic Encyclopedia of Type Strains, Phase IV (KMG-IV): sequencing the most valuable type-strain genomes for metagenomic binning, comparative biology and taxonomic classification.</title>
        <authorList>
            <person name="Goeker M."/>
        </authorList>
    </citation>
    <scope>NUCLEOTIDE SEQUENCE [LARGE SCALE GENOMIC DNA]</scope>
    <source>
        <strain evidence="1 2">DSM 26723</strain>
    </source>
</reference>
<proteinExistence type="predicted"/>
<sequence>MSSHSMLAATVRTRRPFEMLAVCALALVPLSIAHAQKAKTQKPVPVAAEAVPAELDVMHLRGNVYLIGAAGGGAHSVVQFGKEGAILVDTQTPATSEKLIAAIRKLTPEPLRIILNTSFLPEHTGGNVNVTNVGRFIGDRGEIKTASIKAHEGVLNHMSGVIGNSKAPEAGWPVDVYYMGNLDLRFNDEAVILIHEPNAATDGDSIVFFRSSDVIVAGEVFTPTSYPILTPERGGSLQGVINGLNRIIDLAVPDFNAQGGTLVVPAYGPVADEYSVVIYRDALTVIRDRIADLIKQGKTLEQVKAARPSFDYDGIYGAPQRGWTKEQFIEAAYRELSAAPAQAAAAQ</sequence>
<dbReference type="RefSeq" id="WP_184335882.1">
    <property type="nucleotide sequence ID" value="NZ_JACHHZ010000008.1"/>
</dbReference>
<evidence type="ECO:0000313" key="1">
    <source>
        <dbReference type="EMBL" id="MBB6096491.1"/>
    </source>
</evidence>
<accession>A0A841HSW7</accession>
<dbReference type="Proteomes" id="UP000588068">
    <property type="component" value="Unassembled WGS sequence"/>
</dbReference>
<dbReference type="SUPFAM" id="SSF56281">
    <property type="entry name" value="Metallo-hydrolase/oxidoreductase"/>
    <property type="match status" value="1"/>
</dbReference>
<dbReference type="GO" id="GO:0016787">
    <property type="term" value="F:hydrolase activity"/>
    <property type="evidence" value="ECO:0007669"/>
    <property type="project" value="UniProtKB-KW"/>
</dbReference>
<evidence type="ECO:0000313" key="2">
    <source>
        <dbReference type="Proteomes" id="UP000588068"/>
    </source>
</evidence>
<gene>
    <name evidence="1" type="ORF">HNQ60_005413</name>
</gene>